<feature type="non-terminal residue" evidence="2">
    <location>
        <position position="1"/>
    </location>
</feature>
<dbReference type="InterPro" id="IPR040976">
    <property type="entry name" value="Pkinase_fungal"/>
</dbReference>
<dbReference type="SUPFAM" id="SSF56112">
    <property type="entry name" value="Protein kinase-like (PK-like)"/>
    <property type="match status" value="1"/>
</dbReference>
<dbReference type="PANTHER" id="PTHR38248">
    <property type="entry name" value="FUNK1 6"/>
    <property type="match status" value="1"/>
</dbReference>
<dbReference type="Pfam" id="PF17667">
    <property type="entry name" value="Pkinase_fungal"/>
    <property type="match status" value="2"/>
</dbReference>
<proteinExistence type="predicted"/>
<feature type="domain" description="Fungal-type protein kinase" evidence="1">
    <location>
        <begin position="1"/>
        <end position="143"/>
    </location>
</feature>
<name>A0A4Y7SKI2_COPMI</name>
<dbReference type="STRING" id="71717.A0A4Y7SKI2"/>
<accession>A0A4Y7SKI2</accession>
<dbReference type="Gene3D" id="1.10.510.10">
    <property type="entry name" value="Transferase(Phosphotransferase) domain 1"/>
    <property type="match status" value="1"/>
</dbReference>
<evidence type="ECO:0000313" key="3">
    <source>
        <dbReference type="Proteomes" id="UP000298030"/>
    </source>
</evidence>
<dbReference type="OrthoDB" id="5584477at2759"/>
<protein>
    <recommendedName>
        <fullName evidence="1">Fungal-type protein kinase domain-containing protein</fullName>
    </recommendedName>
</protein>
<feature type="non-terminal residue" evidence="2">
    <location>
        <position position="309"/>
    </location>
</feature>
<gene>
    <name evidence="2" type="ORF">FA13DRAFT_1573725</name>
</gene>
<keyword evidence="3" id="KW-1185">Reference proteome</keyword>
<sequence length="309" mass="34948">RLYVRSILLTEKHARLVHFDRAGIHTTPPINIHQNPATLVRLILGISSTNERLLGLDDSVHWEIRNPHTTDMNGVTKAYPIVERLRYSICGRGTTCWRVQDPNTSEVFVVKDSWRPEDRLAEYEFLEHAQNIPGVAHMISYEQGRCETKYFRCSTTTGQYYNRVATRIVLKSYGRSIVSFTNILQVICAIRGAIADKYYYPGLMPCSILPTGHQRLLGPGIEIIHQDISPNNILLDLGDASDGNRGVLIDLEMAFRATDIAPDAEVDYTVGTRLFQSICVLDSCDPIGFAPDHDYLDELESFLYVLAYI</sequence>
<reference evidence="2 3" key="1">
    <citation type="journal article" date="2019" name="Nat. Ecol. Evol.">
        <title>Megaphylogeny resolves global patterns of mushroom evolution.</title>
        <authorList>
            <person name="Varga T."/>
            <person name="Krizsan K."/>
            <person name="Foldi C."/>
            <person name="Dima B."/>
            <person name="Sanchez-Garcia M."/>
            <person name="Sanchez-Ramirez S."/>
            <person name="Szollosi G.J."/>
            <person name="Szarkandi J.G."/>
            <person name="Papp V."/>
            <person name="Albert L."/>
            <person name="Andreopoulos W."/>
            <person name="Angelini C."/>
            <person name="Antonin V."/>
            <person name="Barry K.W."/>
            <person name="Bougher N.L."/>
            <person name="Buchanan P."/>
            <person name="Buyck B."/>
            <person name="Bense V."/>
            <person name="Catcheside P."/>
            <person name="Chovatia M."/>
            <person name="Cooper J."/>
            <person name="Damon W."/>
            <person name="Desjardin D."/>
            <person name="Finy P."/>
            <person name="Geml J."/>
            <person name="Haridas S."/>
            <person name="Hughes K."/>
            <person name="Justo A."/>
            <person name="Karasinski D."/>
            <person name="Kautmanova I."/>
            <person name="Kiss B."/>
            <person name="Kocsube S."/>
            <person name="Kotiranta H."/>
            <person name="LaButti K.M."/>
            <person name="Lechner B.E."/>
            <person name="Liimatainen K."/>
            <person name="Lipzen A."/>
            <person name="Lukacs Z."/>
            <person name="Mihaltcheva S."/>
            <person name="Morgado L.N."/>
            <person name="Niskanen T."/>
            <person name="Noordeloos M.E."/>
            <person name="Ohm R.A."/>
            <person name="Ortiz-Santana B."/>
            <person name="Ovrebo C."/>
            <person name="Racz N."/>
            <person name="Riley R."/>
            <person name="Savchenko A."/>
            <person name="Shiryaev A."/>
            <person name="Soop K."/>
            <person name="Spirin V."/>
            <person name="Szebenyi C."/>
            <person name="Tomsovsky M."/>
            <person name="Tulloss R.E."/>
            <person name="Uehling J."/>
            <person name="Grigoriev I.V."/>
            <person name="Vagvolgyi C."/>
            <person name="Papp T."/>
            <person name="Martin F.M."/>
            <person name="Miettinen O."/>
            <person name="Hibbett D.S."/>
            <person name="Nagy L.G."/>
        </authorList>
    </citation>
    <scope>NUCLEOTIDE SEQUENCE [LARGE SCALE GENOMIC DNA]</scope>
    <source>
        <strain evidence="2 3">FP101781</strain>
    </source>
</reference>
<dbReference type="EMBL" id="QPFP01000097">
    <property type="protein sequence ID" value="TEB22114.1"/>
    <property type="molecule type" value="Genomic_DNA"/>
</dbReference>
<feature type="domain" description="Fungal-type protein kinase" evidence="1">
    <location>
        <begin position="159"/>
        <end position="309"/>
    </location>
</feature>
<dbReference type="InterPro" id="IPR011009">
    <property type="entry name" value="Kinase-like_dom_sf"/>
</dbReference>
<dbReference type="PANTHER" id="PTHR38248:SF2">
    <property type="entry name" value="FUNK1 11"/>
    <property type="match status" value="1"/>
</dbReference>
<dbReference type="Proteomes" id="UP000298030">
    <property type="component" value="Unassembled WGS sequence"/>
</dbReference>
<comment type="caution">
    <text evidence="2">The sequence shown here is derived from an EMBL/GenBank/DDBJ whole genome shotgun (WGS) entry which is preliminary data.</text>
</comment>
<evidence type="ECO:0000313" key="2">
    <source>
        <dbReference type="EMBL" id="TEB22114.1"/>
    </source>
</evidence>
<evidence type="ECO:0000259" key="1">
    <source>
        <dbReference type="Pfam" id="PF17667"/>
    </source>
</evidence>
<dbReference type="AlphaFoldDB" id="A0A4Y7SKI2"/>
<organism evidence="2 3">
    <name type="scientific">Coprinellus micaceus</name>
    <name type="common">Glistening ink-cap mushroom</name>
    <name type="synonym">Coprinus micaceus</name>
    <dbReference type="NCBI Taxonomy" id="71717"/>
    <lineage>
        <taxon>Eukaryota</taxon>
        <taxon>Fungi</taxon>
        <taxon>Dikarya</taxon>
        <taxon>Basidiomycota</taxon>
        <taxon>Agaricomycotina</taxon>
        <taxon>Agaricomycetes</taxon>
        <taxon>Agaricomycetidae</taxon>
        <taxon>Agaricales</taxon>
        <taxon>Agaricineae</taxon>
        <taxon>Psathyrellaceae</taxon>
        <taxon>Coprinellus</taxon>
    </lineage>
</organism>